<protein>
    <submittedName>
        <fullName evidence="2">Uncharacterized protein</fullName>
    </submittedName>
</protein>
<reference evidence="2 3" key="1">
    <citation type="journal article" date="2023" name="G3 (Bethesda)">
        <title>A chromosome-length genome assembly and annotation of blackberry (Rubus argutus, cv. 'Hillquist').</title>
        <authorList>
            <person name="Bruna T."/>
            <person name="Aryal R."/>
            <person name="Dudchenko O."/>
            <person name="Sargent D.J."/>
            <person name="Mead D."/>
            <person name="Buti M."/>
            <person name="Cavallini A."/>
            <person name="Hytonen T."/>
            <person name="Andres J."/>
            <person name="Pham M."/>
            <person name="Weisz D."/>
            <person name="Mascagni F."/>
            <person name="Usai G."/>
            <person name="Natali L."/>
            <person name="Bassil N."/>
            <person name="Fernandez G.E."/>
            <person name="Lomsadze A."/>
            <person name="Armour M."/>
            <person name="Olukolu B."/>
            <person name="Poorten T."/>
            <person name="Britton C."/>
            <person name="Davik J."/>
            <person name="Ashrafi H."/>
            <person name="Aiden E.L."/>
            <person name="Borodovsky M."/>
            <person name="Worthington M."/>
        </authorList>
    </citation>
    <scope>NUCLEOTIDE SEQUENCE [LARGE SCALE GENOMIC DNA]</scope>
    <source>
        <strain evidence="2">PI 553951</strain>
    </source>
</reference>
<dbReference type="AlphaFoldDB" id="A0AAW1XMD4"/>
<feature type="compositionally biased region" description="Basic residues" evidence="1">
    <location>
        <begin position="172"/>
        <end position="183"/>
    </location>
</feature>
<dbReference type="Proteomes" id="UP001457282">
    <property type="component" value="Unassembled WGS sequence"/>
</dbReference>
<proteinExistence type="predicted"/>
<feature type="compositionally biased region" description="Basic residues" evidence="1">
    <location>
        <begin position="14"/>
        <end position="27"/>
    </location>
</feature>
<comment type="caution">
    <text evidence="2">The sequence shown here is derived from an EMBL/GenBank/DDBJ whole genome shotgun (WGS) entry which is preliminary data.</text>
</comment>
<name>A0AAW1XMD4_RUBAR</name>
<dbReference type="EMBL" id="JBEDUW010000003">
    <property type="protein sequence ID" value="KAK9937578.1"/>
    <property type="molecule type" value="Genomic_DNA"/>
</dbReference>
<organism evidence="2 3">
    <name type="scientific">Rubus argutus</name>
    <name type="common">Southern blackberry</name>
    <dbReference type="NCBI Taxonomy" id="59490"/>
    <lineage>
        <taxon>Eukaryota</taxon>
        <taxon>Viridiplantae</taxon>
        <taxon>Streptophyta</taxon>
        <taxon>Embryophyta</taxon>
        <taxon>Tracheophyta</taxon>
        <taxon>Spermatophyta</taxon>
        <taxon>Magnoliopsida</taxon>
        <taxon>eudicotyledons</taxon>
        <taxon>Gunneridae</taxon>
        <taxon>Pentapetalae</taxon>
        <taxon>rosids</taxon>
        <taxon>fabids</taxon>
        <taxon>Rosales</taxon>
        <taxon>Rosaceae</taxon>
        <taxon>Rosoideae</taxon>
        <taxon>Rosoideae incertae sedis</taxon>
        <taxon>Rubus</taxon>
    </lineage>
</organism>
<feature type="compositionally biased region" description="Polar residues" evidence="1">
    <location>
        <begin position="276"/>
        <end position="290"/>
    </location>
</feature>
<feature type="region of interest" description="Disordered" evidence="1">
    <location>
        <begin position="1"/>
        <end position="38"/>
    </location>
</feature>
<feature type="region of interest" description="Disordered" evidence="1">
    <location>
        <begin position="260"/>
        <end position="298"/>
    </location>
</feature>
<evidence type="ECO:0000256" key="1">
    <source>
        <dbReference type="SAM" id="MobiDB-lite"/>
    </source>
</evidence>
<feature type="compositionally biased region" description="Basic and acidic residues" evidence="1">
    <location>
        <begin position="144"/>
        <end position="159"/>
    </location>
</feature>
<sequence length="298" mass="32784">MARSKSPPSDLRRTSLRLRRSDRRRRPSTAGERRYPYGPVLVLLPKRRGARADGESCWGKELYQNSSNGNGSAKVESSPENDVVECCHKQRAQISEHFLHRSSKSLSSSSSCSEASLSLPLLKDSDCESVSISSRLSLSSSSSGHEHEDLPRLSLDSDKPNPNPNPMFSLHRNPKPARGKTAGKIREIKQRAAADQAARVGRSPMRRPVAESATVATSRGVSYRGMERSYSANVRVTPVLNVPVCSLRGSSKSGFGFGQLFSSPQKKKTPTAPFSGKSQHSHYVQQSQTHNKNRTDRN</sequence>
<evidence type="ECO:0000313" key="3">
    <source>
        <dbReference type="Proteomes" id="UP001457282"/>
    </source>
</evidence>
<accession>A0AAW1XMD4</accession>
<evidence type="ECO:0000313" key="2">
    <source>
        <dbReference type="EMBL" id="KAK9937578.1"/>
    </source>
</evidence>
<keyword evidence="3" id="KW-1185">Reference proteome</keyword>
<gene>
    <name evidence="2" type="ORF">M0R45_014357</name>
</gene>
<feature type="region of interest" description="Disordered" evidence="1">
    <location>
        <begin position="136"/>
        <end position="213"/>
    </location>
</feature>